<reference evidence="2 3" key="1">
    <citation type="submission" date="2019-08" db="EMBL/GenBank/DDBJ databases">
        <title>Complete genome sequence of Spiroplasma chinense CCH (DSM 19755).</title>
        <authorList>
            <person name="Shen H.-Y."/>
            <person name="Lin Y.-C."/>
            <person name="Chou L."/>
            <person name="Kuo C.-H."/>
        </authorList>
    </citation>
    <scope>NUCLEOTIDE SEQUENCE [LARGE SCALE GENOMIC DNA]</scope>
    <source>
        <strain evidence="2 3">CCH</strain>
    </source>
</reference>
<dbReference type="EMBL" id="CP043026">
    <property type="protein sequence ID" value="QEH61901.1"/>
    <property type="molecule type" value="Genomic_DNA"/>
</dbReference>
<evidence type="ECO:0000256" key="1">
    <source>
        <dbReference type="SAM" id="Phobius"/>
    </source>
</evidence>
<feature type="transmembrane region" description="Helical" evidence="1">
    <location>
        <begin position="164"/>
        <end position="189"/>
    </location>
</feature>
<sequence>MKTFKTGIKKVKEEVYKNATFIILVAIFVILPLFDFKIRSLHNRELMHSITLTKMILGMAIVILFVMLYLTELFEFMERFDFKNNQKVSYKCVLTKENSIIWFKMLICLTCFMVISYYSMASSEHAKRYINNGIIFIKQGEPIRFEWGALGFLMKFELLYTRQLYLSMSFSVTAVFFFVPLVCSMLAIFRIANLKTENKIIENVQRNTRIKGQLGEVIITQAETSEFIAKQDQSKKIHFIRFARLNEENNILQKERDFLISLKKGTTPPISNLNYLQV</sequence>
<feature type="transmembrane region" description="Helical" evidence="1">
    <location>
        <begin position="15"/>
        <end position="34"/>
    </location>
</feature>
<evidence type="ECO:0000313" key="3">
    <source>
        <dbReference type="Proteomes" id="UP000323144"/>
    </source>
</evidence>
<accession>A0A5B9Y4D7</accession>
<keyword evidence="1" id="KW-0812">Transmembrane</keyword>
<gene>
    <name evidence="2" type="ORF">SCHIN_v1c07040</name>
</gene>
<dbReference type="AlphaFoldDB" id="A0A5B9Y4D7"/>
<keyword evidence="1" id="KW-0472">Membrane</keyword>
<feature type="transmembrane region" description="Helical" evidence="1">
    <location>
        <begin position="46"/>
        <end position="70"/>
    </location>
</feature>
<organism evidence="2 3">
    <name type="scientific">Spiroplasma chinense</name>
    <dbReference type="NCBI Taxonomy" id="216932"/>
    <lineage>
        <taxon>Bacteria</taxon>
        <taxon>Bacillati</taxon>
        <taxon>Mycoplasmatota</taxon>
        <taxon>Mollicutes</taxon>
        <taxon>Entomoplasmatales</taxon>
        <taxon>Spiroplasmataceae</taxon>
        <taxon>Spiroplasma</taxon>
    </lineage>
</organism>
<proteinExistence type="predicted"/>
<dbReference type="RefSeq" id="WP_166508279.1">
    <property type="nucleotide sequence ID" value="NZ_CP043026.1"/>
</dbReference>
<feature type="transmembrane region" description="Helical" evidence="1">
    <location>
        <begin position="100"/>
        <end position="120"/>
    </location>
</feature>
<keyword evidence="1" id="KW-1133">Transmembrane helix</keyword>
<protein>
    <submittedName>
        <fullName evidence="2">Uncharacterized protein</fullName>
    </submittedName>
</protein>
<evidence type="ECO:0000313" key="2">
    <source>
        <dbReference type="EMBL" id="QEH61901.1"/>
    </source>
</evidence>
<keyword evidence="3" id="KW-1185">Reference proteome</keyword>
<name>A0A5B9Y4D7_9MOLU</name>
<dbReference type="KEGG" id="schi:SCHIN_v1c07040"/>
<dbReference type="Proteomes" id="UP000323144">
    <property type="component" value="Chromosome"/>
</dbReference>